<organism evidence="1 2">
    <name type="scientific">Colletotrichum zoysiae</name>
    <dbReference type="NCBI Taxonomy" id="1216348"/>
    <lineage>
        <taxon>Eukaryota</taxon>
        <taxon>Fungi</taxon>
        <taxon>Dikarya</taxon>
        <taxon>Ascomycota</taxon>
        <taxon>Pezizomycotina</taxon>
        <taxon>Sordariomycetes</taxon>
        <taxon>Hypocreomycetidae</taxon>
        <taxon>Glomerellales</taxon>
        <taxon>Glomerellaceae</taxon>
        <taxon>Colletotrichum</taxon>
        <taxon>Colletotrichum graminicola species complex</taxon>
    </lineage>
</organism>
<protein>
    <submittedName>
        <fullName evidence="1">Uncharacterized protein</fullName>
    </submittedName>
</protein>
<reference evidence="1" key="1">
    <citation type="submission" date="2021-06" db="EMBL/GenBank/DDBJ databases">
        <title>Comparative genomics, transcriptomics and evolutionary studies reveal genomic signatures of adaptation to plant cell wall in hemibiotrophic fungi.</title>
        <authorList>
            <consortium name="DOE Joint Genome Institute"/>
            <person name="Baroncelli R."/>
            <person name="Diaz J.F."/>
            <person name="Benocci T."/>
            <person name="Peng M."/>
            <person name="Battaglia E."/>
            <person name="Haridas S."/>
            <person name="Andreopoulos W."/>
            <person name="Labutti K."/>
            <person name="Pangilinan J."/>
            <person name="Floch G.L."/>
            <person name="Makela M.R."/>
            <person name="Henrissat B."/>
            <person name="Grigoriev I.V."/>
            <person name="Crouch J.A."/>
            <person name="De Vries R.P."/>
            <person name="Sukno S.A."/>
            <person name="Thon M.R."/>
        </authorList>
    </citation>
    <scope>NUCLEOTIDE SEQUENCE</scope>
    <source>
        <strain evidence="1">MAFF235873</strain>
    </source>
</reference>
<evidence type="ECO:0000313" key="1">
    <source>
        <dbReference type="EMBL" id="KAK2032320.1"/>
    </source>
</evidence>
<comment type="caution">
    <text evidence="1">The sequence shown here is derived from an EMBL/GenBank/DDBJ whole genome shotgun (WGS) entry which is preliminary data.</text>
</comment>
<gene>
    <name evidence="1" type="ORF">LX32DRAFT_209551</name>
</gene>
<name>A0AAD9HNL1_9PEZI</name>
<dbReference type="AlphaFoldDB" id="A0AAD9HNL1"/>
<accession>A0AAD9HNL1</accession>
<keyword evidence="2" id="KW-1185">Reference proteome</keyword>
<sequence length="214" mass="23662">MVFWPYHGRIKVNELSLGEILRSNQTGWNLTAKICQVMRPKNAAIRLRITNLTFKGRTLHTSRVISLVARRMSRARSSPSEAHIITAGRFLHTYAQSPPLNGYSRLTWTTAAGVASWGSKRLSDRPRLPPAAPEWCALVEVQPDLPQISAPVPPDRCPDAVHELRFAEPGCRTSCLEIWDSSHLAAISLRGSSSRPGVRVRAGGATCQPMSRFS</sequence>
<proteinExistence type="predicted"/>
<evidence type="ECO:0000313" key="2">
    <source>
        <dbReference type="Proteomes" id="UP001232148"/>
    </source>
</evidence>
<dbReference type="Proteomes" id="UP001232148">
    <property type="component" value="Unassembled WGS sequence"/>
</dbReference>
<dbReference type="EMBL" id="MU842832">
    <property type="protein sequence ID" value="KAK2032320.1"/>
    <property type="molecule type" value="Genomic_DNA"/>
</dbReference>